<reference evidence="1" key="1">
    <citation type="submission" date="2024-09" db="EMBL/GenBank/DDBJ databases">
        <title>Black Yeasts Isolated from many extreme environments.</title>
        <authorList>
            <person name="Coleine C."/>
            <person name="Stajich J.E."/>
            <person name="Selbmann L."/>
        </authorList>
    </citation>
    <scope>NUCLEOTIDE SEQUENCE</scope>
    <source>
        <strain evidence="1">CCFEE 5737</strain>
    </source>
</reference>
<proteinExistence type="predicted"/>
<evidence type="ECO:0000313" key="1">
    <source>
        <dbReference type="EMBL" id="KAK3059470.1"/>
    </source>
</evidence>
<dbReference type="EMBL" id="JAWDJW010009381">
    <property type="protein sequence ID" value="KAK3059470.1"/>
    <property type="molecule type" value="Genomic_DNA"/>
</dbReference>
<keyword evidence="2" id="KW-1185">Reference proteome</keyword>
<sequence length="301" mass="33877">MLSKWIELESKLESVKELTPNWLRRWVKKIPGLVKLKSFNFILLHYTWIVSMTIIGSVLIYPSGAGGPPGGLDYIDALFFASGSATQSGLNTVDINRLSTYQQIVLLLIPLLCNPIVIHGFVVVVRLYWFEKRFQGLVRGAKEIRRTRTRSVSLSEAKQDRDPAREERGVQGRAIRVVRDETGHADGHKIEDEKSKVGGKLADSDSSSNSSATHRDRLGWRDSTDADGLGVPGMRNRESSLGLPPALQREIMFADEVDDVRPSSRRVSNLDRLPEERSKEHHIAFIENQRNPKDTSTLRIP</sequence>
<protein>
    <submittedName>
        <fullName evidence="1">Uncharacterized protein</fullName>
    </submittedName>
</protein>
<accession>A0ACC3CZ47</accession>
<name>A0ACC3CZ47_9PEZI</name>
<organism evidence="1 2">
    <name type="scientific">Coniosporium uncinatum</name>
    <dbReference type="NCBI Taxonomy" id="93489"/>
    <lineage>
        <taxon>Eukaryota</taxon>
        <taxon>Fungi</taxon>
        <taxon>Dikarya</taxon>
        <taxon>Ascomycota</taxon>
        <taxon>Pezizomycotina</taxon>
        <taxon>Dothideomycetes</taxon>
        <taxon>Dothideomycetes incertae sedis</taxon>
        <taxon>Coniosporium</taxon>
    </lineage>
</organism>
<comment type="caution">
    <text evidence="1">The sequence shown here is derived from an EMBL/GenBank/DDBJ whole genome shotgun (WGS) entry which is preliminary data.</text>
</comment>
<feature type="non-terminal residue" evidence="1">
    <location>
        <position position="301"/>
    </location>
</feature>
<gene>
    <name evidence="1" type="ORF">LTS18_010797</name>
</gene>
<dbReference type="Proteomes" id="UP001186974">
    <property type="component" value="Unassembled WGS sequence"/>
</dbReference>
<evidence type="ECO:0000313" key="2">
    <source>
        <dbReference type="Proteomes" id="UP001186974"/>
    </source>
</evidence>